<proteinExistence type="predicted"/>
<dbReference type="InterPro" id="IPR022312">
    <property type="entry name" value="DNA_pol_X"/>
</dbReference>
<dbReference type="AlphaFoldDB" id="A0A0K2GGJ0"/>
<dbReference type="Gene3D" id="1.10.150.20">
    <property type="entry name" value="5' to 3' exonuclease, C-terminal subdomain"/>
    <property type="match status" value="1"/>
</dbReference>
<dbReference type="Proteomes" id="UP000069205">
    <property type="component" value="Chromosome"/>
</dbReference>
<dbReference type="Gene3D" id="1.10.150.110">
    <property type="entry name" value="DNA polymerase beta, N-terminal domain-like"/>
    <property type="match status" value="1"/>
</dbReference>
<dbReference type="GO" id="GO:0003677">
    <property type="term" value="F:DNA binding"/>
    <property type="evidence" value="ECO:0007669"/>
    <property type="project" value="InterPro"/>
</dbReference>
<feature type="domain" description="Crossover junction endonuclease MUS81-like HHH" evidence="1">
    <location>
        <begin position="10"/>
        <end position="83"/>
    </location>
</feature>
<dbReference type="STRING" id="42253.NITMOv2_3557"/>
<dbReference type="SUPFAM" id="SSF47802">
    <property type="entry name" value="DNA polymerase beta, N-terminal domain-like"/>
    <property type="match status" value="1"/>
</dbReference>
<dbReference type="Pfam" id="PF14716">
    <property type="entry name" value="HHH_8"/>
    <property type="match status" value="1"/>
</dbReference>
<evidence type="ECO:0000313" key="2">
    <source>
        <dbReference type="EMBL" id="ALA59949.1"/>
    </source>
</evidence>
<evidence type="ECO:0000259" key="1">
    <source>
        <dbReference type="Pfam" id="PF14716"/>
    </source>
</evidence>
<dbReference type="KEGG" id="nmv:NITMOv2_3557"/>
<dbReference type="EMBL" id="CP011801">
    <property type="protein sequence ID" value="ALA59949.1"/>
    <property type="molecule type" value="Genomic_DNA"/>
</dbReference>
<dbReference type="PATRIC" id="fig|42253.5.peg.3508"/>
<dbReference type="GO" id="GO:0006281">
    <property type="term" value="P:DNA repair"/>
    <property type="evidence" value="ECO:0007669"/>
    <property type="project" value="InterPro"/>
</dbReference>
<dbReference type="InterPro" id="IPR010996">
    <property type="entry name" value="HHH_MUS81"/>
</dbReference>
<accession>A0A0K2GGJ0</accession>
<reference evidence="2 3" key="1">
    <citation type="journal article" date="2015" name="Proc. Natl. Acad. Sci. U.S.A.">
        <title>Expanded metabolic versatility of ubiquitous nitrite-oxidizing bacteria from the genus Nitrospira.</title>
        <authorList>
            <person name="Koch H."/>
            <person name="Lucker S."/>
            <person name="Albertsen M."/>
            <person name="Kitzinger K."/>
            <person name="Herbold C."/>
            <person name="Spieck E."/>
            <person name="Nielsen P.H."/>
            <person name="Wagner M."/>
            <person name="Daims H."/>
        </authorList>
    </citation>
    <scope>NUCLEOTIDE SEQUENCE [LARGE SCALE GENOMIC DNA]</scope>
    <source>
        <strain evidence="2 3">NSP M-1</strain>
    </source>
</reference>
<dbReference type="InterPro" id="IPR027421">
    <property type="entry name" value="DNA_pol_lamdba_lyase_dom_sf"/>
</dbReference>
<dbReference type="PANTHER" id="PTHR11276">
    <property type="entry name" value="DNA POLYMERASE TYPE-X FAMILY MEMBER"/>
    <property type="match status" value="1"/>
</dbReference>
<name>A0A0K2GGJ0_NITMO</name>
<evidence type="ECO:0000313" key="3">
    <source>
        <dbReference type="Proteomes" id="UP000069205"/>
    </source>
</evidence>
<gene>
    <name evidence="2" type="ORF">NITMOv2_3557</name>
</gene>
<dbReference type="PANTHER" id="PTHR11276:SF28">
    <property type="entry name" value="DNA POLYMERASE LAMBDA"/>
    <property type="match status" value="1"/>
</dbReference>
<organism evidence="2 3">
    <name type="scientific">Nitrospira moscoviensis</name>
    <dbReference type="NCBI Taxonomy" id="42253"/>
    <lineage>
        <taxon>Bacteria</taxon>
        <taxon>Pseudomonadati</taxon>
        <taxon>Nitrospirota</taxon>
        <taxon>Nitrospiria</taxon>
        <taxon>Nitrospirales</taxon>
        <taxon>Nitrospiraceae</taxon>
        <taxon>Nitrospira</taxon>
    </lineage>
</organism>
<protein>
    <submittedName>
        <fullName evidence="2">Putative DNA polymerase IV, family X (N-terminal)</fullName>
    </submittedName>
</protein>
<sequence>MTAAMTAPANNQRLAALFRSMAELLAAQRANPYRVRAYRRAADTLLAAEEDIAAVARRGGLGEMEGIGKELAGKITEFLETGKVRAYEELKAPLPEEVRAWAHLPGLTDSLVSYLYFRLGIRTSADLEQLVRSHMLRTMPGFAGSEEELLRAIQHLTTPSAL</sequence>
<dbReference type="GO" id="GO:0003887">
    <property type="term" value="F:DNA-directed DNA polymerase activity"/>
    <property type="evidence" value="ECO:0007669"/>
    <property type="project" value="InterPro"/>
</dbReference>
<keyword evidence="3" id="KW-1185">Reference proteome</keyword>